<organism evidence="3">
    <name type="scientific">Bandra megavirus</name>
    <dbReference type="NCBI Taxonomy" id="2071566"/>
    <lineage>
        <taxon>Viruses</taxon>
        <taxon>Varidnaviria</taxon>
        <taxon>Bamfordvirae</taxon>
        <taxon>Nucleocytoviricota</taxon>
        <taxon>Megaviricetes</taxon>
        <taxon>Imitervirales</taxon>
        <taxon>Mimiviridae</taxon>
        <taxon>Megamimivirinae</taxon>
        <taxon>Megavirus</taxon>
    </lineage>
</organism>
<protein>
    <recommendedName>
        <fullName evidence="4">Bro-N domain-containing protein</fullName>
    </recommendedName>
</protein>
<proteinExistence type="predicted"/>
<evidence type="ECO:0000313" key="3">
    <source>
        <dbReference type="EMBL" id="AUV58833.1"/>
    </source>
</evidence>
<feature type="compositionally biased region" description="Acidic residues" evidence="2">
    <location>
        <begin position="335"/>
        <end position="402"/>
    </location>
</feature>
<feature type="region of interest" description="Disordered" evidence="2">
    <location>
        <begin position="333"/>
        <end position="402"/>
    </location>
</feature>
<feature type="coiled-coil region" evidence="1">
    <location>
        <begin position="410"/>
        <end position="479"/>
    </location>
</feature>
<accession>A0A2K9V9E7</accession>
<evidence type="ECO:0000256" key="2">
    <source>
        <dbReference type="SAM" id="MobiDB-lite"/>
    </source>
</evidence>
<evidence type="ECO:0000256" key="1">
    <source>
        <dbReference type="SAM" id="Coils"/>
    </source>
</evidence>
<dbReference type="EMBL" id="MG779379">
    <property type="protein sequence ID" value="AUV58833.1"/>
    <property type="molecule type" value="Genomic_DNA"/>
</dbReference>
<sequence length="479" mass="57381">MENISVIKIGKVNYYLSDDLMTNCPAFFKGCRNAREVINKKEINEKHYIYAAFKNKKWNTRDGSNKRLDKVFFTTKWAEKNIPEFNDNIKYDIEMAPDIIQLEDNEKFQDNEGNIIEIEVRGKREYNACYFLVKDVAQGFEIKYLYDNILNKKSGYIMDTHYKYFNCIKGKKIRKEIFLTYCGFIRVIYCVRKIFINKNKKIMYKWLNQFDKSQKLKKYKINMSDNKILCDIGYVYIVTSPVINACKIGFWRSSLKSLRSRYITSYGNNLILHTFLTKNAYKLEQLCHKYFVEYNISNELFDKKYINKYIKFLNKNYDPVQNNYLDNELNKQIDEESESDEECNEESESDYESDEESESDYESDEESESDYESDEESESDYESDEECNEEYQIDDESSEEINEEYYKVFMDILKEKDAEIKEKNHDLKDKDREIELIKKQHENELLKLDSKLSKKENELLKKELEMAKLQNSVKKSKSK</sequence>
<name>A0A2K9V9E7_9VIRU</name>
<reference evidence="3" key="1">
    <citation type="submission" date="2018-01" db="EMBL/GenBank/DDBJ databases">
        <title>Draft genome sequence of Bandra megavirus.</title>
        <authorList>
            <person name="Chatterjee A."/>
            <person name="Yadav R."/>
            <person name="Kondabagil K."/>
        </authorList>
    </citation>
    <scope>NUCLEOTIDE SEQUENCE</scope>
    <source>
        <strain evidence="3">KK-1</strain>
    </source>
</reference>
<evidence type="ECO:0008006" key="4">
    <source>
        <dbReference type="Google" id="ProtNLM"/>
    </source>
</evidence>
<keyword evidence="1" id="KW-0175">Coiled coil</keyword>